<organism evidence="8 9">
    <name type="scientific">Phytoactinopolyspora alkaliphila</name>
    <dbReference type="NCBI Taxonomy" id="1783498"/>
    <lineage>
        <taxon>Bacteria</taxon>
        <taxon>Bacillati</taxon>
        <taxon>Actinomycetota</taxon>
        <taxon>Actinomycetes</taxon>
        <taxon>Jiangellales</taxon>
        <taxon>Jiangellaceae</taxon>
        <taxon>Phytoactinopolyspora</taxon>
    </lineage>
</organism>
<dbReference type="InterPro" id="IPR034683">
    <property type="entry name" value="IspD/TarI"/>
</dbReference>
<gene>
    <name evidence="7" type="primary">ispD</name>
    <name evidence="8" type="ORF">G1H11_05770</name>
</gene>
<evidence type="ECO:0000256" key="1">
    <source>
        <dbReference type="ARBA" id="ARBA00001282"/>
    </source>
</evidence>
<dbReference type="SUPFAM" id="SSF53448">
    <property type="entry name" value="Nucleotide-diphospho-sugar transferases"/>
    <property type="match status" value="1"/>
</dbReference>
<dbReference type="InterPro" id="IPR001228">
    <property type="entry name" value="IspD"/>
</dbReference>
<accession>A0A6N9YIQ1</accession>
<comment type="caution">
    <text evidence="8">The sequence shown here is derived from an EMBL/GenBank/DDBJ whole genome shotgun (WGS) entry which is preliminary data.</text>
</comment>
<feature type="site" description="Positions MEP for the nucleophilic attack" evidence="7">
    <location>
        <position position="162"/>
    </location>
</feature>
<dbReference type="CDD" id="cd02516">
    <property type="entry name" value="CDP-ME_synthetase"/>
    <property type="match status" value="1"/>
</dbReference>
<evidence type="ECO:0000256" key="5">
    <source>
        <dbReference type="ARBA" id="ARBA00022695"/>
    </source>
</evidence>
<keyword evidence="6 7" id="KW-0414">Isoprene biosynthesis</keyword>
<dbReference type="GO" id="GO:0019288">
    <property type="term" value="P:isopentenyl diphosphate biosynthetic process, methylerythritol 4-phosphate pathway"/>
    <property type="evidence" value="ECO:0007669"/>
    <property type="project" value="UniProtKB-UniRule"/>
</dbReference>
<dbReference type="EC" id="2.7.7.60" evidence="7"/>
<comment type="function">
    <text evidence="7">Catalyzes the formation of 4-diphosphocytidyl-2-C-methyl-D-erythritol from CTP and 2-C-methyl-D-erythritol 4-phosphate (MEP).</text>
</comment>
<protein>
    <recommendedName>
        <fullName evidence="7">2-C-methyl-D-erythritol 4-phosphate cytidylyltransferase</fullName>
        <ecNumber evidence="7">2.7.7.60</ecNumber>
    </recommendedName>
    <alternativeName>
        <fullName evidence="7">4-diphosphocytidyl-2C-methyl-D-erythritol synthase</fullName>
    </alternativeName>
    <alternativeName>
        <fullName evidence="7">MEP cytidylyltransferase</fullName>
        <shortName evidence="7">MCT</shortName>
    </alternativeName>
</protein>
<dbReference type="UniPathway" id="UPA00056">
    <property type="reaction ID" value="UER00093"/>
</dbReference>
<evidence type="ECO:0000256" key="3">
    <source>
        <dbReference type="ARBA" id="ARBA00009789"/>
    </source>
</evidence>
<evidence type="ECO:0000313" key="9">
    <source>
        <dbReference type="Proteomes" id="UP000469185"/>
    </source>
</evidence>
<evidence type="ECO:0000256" key="4">
    <source>
        <dbReference type="ARBA" id="ARBA00022679"/>
    </source>
</evidence>
<dbReference type="EMBL" id="JAAGOB010000002">
    <property type="protein sequence ID" value="NED94815.1"/>
    <property type="molecule type" value="Genomic_DNA"/>
</dbReference>
<dbReference type="PANTHER" id="PTHR32125">
    <property type="entry name" value="2-C-METHYL-D-ERYTHRITOL 4-PHOSPHATE CYTIDYLYLTRANSFERASE, CHLOROPLASTIC"/>
    <property type="match status" value="1"/>
</dbReference>
<dbReference type="InterPro" id="IPR018294">
    <property type="entry name" value="ISPD_synthase_CS"/>
</dbReference>
<keyword evidence="9" id="KW-1185">Reference proteome</keyword>
<dbReference type="HAMAP" id="MF_00108">
    <property type="entry name" value="IspD"/>
    <property type="match status" value="1"/>
</dbReference>
<evidence type="ECO:0000256" key="6">
    <source>
        <dbReference type="ARBA" id="ARBA00023229"/>
    </source>
</evidence>
<dbReference type="Proteomes" id="UP000469185">
    <property type="component" value="Unassembled WGS sequence"/>
</dbReference>
<sequence length="244" mass="24889">MVEVTVAAVGLVIPAAGLGERLGVGMPKALFAVGGESLLVHAVRAGTASGVVTSVVVAAPMGQAASVHSMIERELPAGAALRVVDGGATRQASVRAALAELPADVRVVLVHDAARCLAPAALFADVAAAVAGGDDAVVPGLGVVDTLKEVGPLGEVIATPDRSRLRAVQTPQGFTREILERAHHEALRRGDNDVSDDAGLVERIGCPVRVIPGHAEAFKVTRPLDVELAEAVLTSRRGTVEESP</sequence>
<comment type="similarity">
    <text evidence="3 7">Belongs to the IspD/TarI cytidylyltransferase family. IspD subfamily.</text>
</comment>
<proteinExistence type="inferred from homology"/>
<feature type="site" description="Positions MEP for the nucleophilic attack" evidence="7">
    <location>
        <position position="219"/>
    </location>
</feature>
<keyword evidence="5 7" id="KW-0548">Nucleotidyltransferase</keyword>
<dbReference type="GO" id="GO:0050518">
    <property type="term" value="F:2-C-methyl-D-erythritol 4-phosphate cytidylyltransferase activity"/>
    <property type="evidence" value="ECO:0007669"/>
    <property type="project" value="UniProtKB-UniRule"/>
</dbReference>
<dbReference type="InterPro" id="IPR029044">
    <property type="entry name" value="Nucleotide-diphossugar_trans"/>
</dbReference>
<comment type="pathway">
    <text evidence="2 7">Isoprenoid biosynthesis; isopentenyl diphosphate biosynthesis via DXP pathway; isopentenyl diphosphate from 1-deoxy-D-xylulose 5-phosphate: step 2/6.</text>
</comment>
<reference evidence="8 9" key="1">
    <citation type="submission" date="2020-02" db="EMBL/GenBank/DDBJ databases">
        <authorList>
            <person name="Li X.-J."/>
            <person name="Feng X.-M."/>
        </authorList>
    </citation>
    <scope>NUCLEOTIDE SEQUENCE [LARGE SCALE GENOMIC DNA]</scope>
    <source>
        <strain evidence="8 9">CGMCC 4.7225</strain>
    </source>
</reference>
<feature type="site" description="Transition state stabilizer" evidence="7">
    <location>
        <position position="28"/>
    </location>
</feature>
<name>A0A6N9YIQ1_9ACTN</name>
<evidence type="ECO:0000313" key="8">
    <source>
        <dbReference type="EMBL" id="NED94815.1"/>
    </source>
</evidence>
<dbReference type="PANTHER" id="PTHR32125:SF4">
    <property type="entry name" value="2-C-METHYL-D-ERYTHRITOL 4-PHOSPHATE CYTIDYLYLTRANSFERASE, CHLOROPLASTIC"/>
    <property type="match status" value="1"/>
</dbReference>
<comment type="catalytic activity">
    <reaction evidence="1 7">
        <text>2-C-methyl-D-erythritol 4-phosphate + CTP + H(+) = 4-CDP-2-C-methyl-D-erythritol + diphosphate</text>
        <dbReference type="Rhea" id="RHEA:13429"/>
        <dbReference type="ChEBI" id="CHEBI:15378"/>
        <dbReference type="ChEBI" id="CHEBI:33019"/>
        <dbReference type="ChEBI" id="CHEBI:37563"/>
        <dbReference type="ChEBI" id="CHEBI:57823"/>
        <dbReference type="ChEBI" id="CHEBI:58262"/>
        <dbReference type="EC" id="2.7.7.60"/>
    </reaction>
</comment>
<feature type="site" description="Transition state stabilizer" evidence="7">
    <location>
        <position position="21"/>
    </location>
</feature>
<dbReference type="PROSITE" id="PS01295">
    <property type="entry name" value="ISPD"/>
    <property type="match status" value="1"/>
</dbReference>
<keyword evidence="4 7" id="KW-0808">Transferase</keyword>
<evidence type="ECO:0000256" key="7">
    <source>
        <dbReference type="HAMAP-Rule" id="MF_00108"/>
    </source>
</evidence>
<dbReference type="Pfam" id="PF01128">
    <property type="entry name" value="IspD"/>
    <property type="match status" value="1"/>
</dbReference>
<evidence type="ECO:0000256" key="2">
    <source>
        <dbReference type="ARBA" id="ARBA00004787"/>
    </source>
</evidence>
<dbReference type="FunFam" id="3.90.550.10:FF:000003">
    <property type="entry name" value="2-C-methyl-D-erythritol 4-phosphate cytidylyltransferase"/>
    <property type="match status" value="1"/>
</dbReference>
<dbReference type="AlphaFoldDB" id="A0A6N9YIQ1"/>
<dbReference type="Gene3D" id="3.90.550.10">
    <property type="entry name" value="Spore Coat Polysaccharide Biosynthesis Protein SpsA, Chain A"/>
    <property type="match status" value="1"/>
</dbReference>
<dbReference type="InterPro" id="IPR050088">
    <property type="entry name" value="IspD/TarI_cytidylyltransf_bact"/>
</dbReference>
<dbReference type="NCBIfam" id="TIGR00453">
    <property type="entry name" value="ispD"/>
    <property type="match status" value="1"/>
</dbReference>